<sequence length="84" mass="10196">MLLPPLLLHVFFFLPFFGLYLRLHIFFILFFSFLFLYRRGFILLFFFFFFFSISLSFLGVLLLSFFYTGIVGVFFIFYLLYGEG</sequence>
<keyword evidence="1" id="KW-0812">Transmembrane</keyword>
<dbReference type="EMBL" id="ML120462">
    <property type="protein sequence ID" value="RPA92976.1"/>
    <property type="molecule type" value="Genomic_DNA"/>
</dbReference>
<keyword evidence="1" id="KW-0472">Membrane</keyword>
<accession>A0A3N4J4B5</accession>
<organism evidence="2 3">
    <name type="scientific">Choiromyces venosus 120613-1</name>
    <dbReference type="NCBI Taxonomy" id="1336337"/>
    <lineage>
        <taxon>Eukaryota</taxon>
        <taxon>Fungi</taxon>
        <taxon>Dikarya</taxon>
        <taxon>Ascomycota</taxon>
        <taxon>Pezizomycotina</taxon>
        <taxon>Pezizomycetes</taxon>
        <taxon>Pezizales</taxon>
        <taxon>Tuberaceae</taxon>
        <taxon>Choiromyces</taxon>
    </lineage>
</organism>
<dbReference type="Proteomes" id="UP000276215">
    <property type="component" value="Unassembled WGS sequence"/>
</dbReference>
<feature type="transmembrane region" description="Helical" evidence="1">
    <location>
        <begin position="64"/>
        <end position="81"/>
    </location>
</feature>
<dbReference type="AlphaFoldDB" id="A0A3N4J4B5"/>
<protein>
    <submittedName>
        <fullName evidence="2">Uncharacterized protein</fullName>
    </submittedName>
</protein>
<feature type="transmembrane region" description="Helical" evidence="1">
    <location>
        <begin position="6"/>
        <end position="34"/>
    </location>
</feature>
<evidence type="ECO:0000313" key="2">
    <source>
        <dbReference type="EMBL" id="RPA92976.1"/>
    </source>
</evidence>
<reference evidence="2 3" key="1">
    <citation type="journal article" date="2018" name="Nat. Ecol. Evol.">
        <title>Pezizomycetes genomes reveal the molecular basis of ectomycorrhizal truffle lifestyle.</title>
        <authorList>
            <person name="Murat C."/>
            <person name="Payen T."/>
            <person name="Noel B."/>
            <person name="Kuo A."/>
            <person name="Morin E."/>
            <person name="Chen J."/>
            <person name="Kohler A."/>
            <person name="Krizsan K."/>
            <person name="Balestrini R."/>
            <person name="Da Silva C."/>
            <person name="Montanini B."/>
            <person name="Hainaut M."/>
            <person name="Levati E."/>
            <person name="Barry K.W."/>
            <person name="Belfiori B."/>
            <person name="Cichocki N."/>
            <person name="Clum A."/>
            <person name="Dockter R.B."/>
            <person name="Fauchery L."/>
            <person name="Guy J."/>
            <person name="Iotti M."/>
            <person name="Le Tacon F."/>
            <person name="Lindquist E.A."/>
            <person name="Lipzen A."/>
            <person name="Malagnac F."/>
            <person name="Mello A."/>
            <person name="Molinier V."/>
            <person name="Miyauchi S."/>
            <person name="Poulain J."/>
            <person name="Riccioni C."/>
            <person name="Rubini A."/>
            <person name="Sitrit Y."/>
            <person name="Splivallo R."/>
            <person name="Traeger S."/>
            <person name="Wang M."/>
            <person name="Zifcakova L."/>
            <person name="Wipf D."/>
            <person name="Zambonelli A."/>
            <person name="Paolocci F."/>
            <person name="Nowrousian M."/>
            <person name="Ottonello S."/>
            <person name="Baldrian P."/>
            <person name="Spatafora J.W."/>
            <person name="Henrissat B."/>
            <person name="Nagy L.G."/>
            <person name="Aury J.M."/>
            <person name="Wincker P."/>
            <person name="Grigoriev I.V."/>
            <person name="Bonfante P."/>
            <person name="Martin F.M."/>
        </authorList>
    </citation>
    <scope>NUCLEOTIDE SEQUENCE [LARGE SCALE GENOMIC DNA]</scope>
    <source>
        <strain evidence="2 3">120613-1</strain>
    </source>
</reference>
<evidence type="ECO:0000256" key="1">
    <source>
        <dbReference type="SAM" id="Phobius"/>
    </source>
</evidence>
<keyword evidence="3" id="KW-1185">Reference proteome</keyword>
<gene>
    <name evidence="2" type="ORF">L873DRAFT_117922</name>
</gene>
<keyword evidence="1" id="KW-1133">Transmembrane helix</keyword>
<proteinExistence type="predicted"/>
<name>A0A3N4J4B5_9PEZI</name>
<evidence type="ECO:0000313" key="3">
    <source>
        <dbReference type="Proteomes" id="UP000276215"/>
    </source>
</evidence>
<feature type="transmembrane region" description="Helical" evidence="1">
    <location>
        <begin position="41"/>
        <end position="58"/>
    </location>
</feature>